<dbReference type="NCBIfam" id="TIGR01623">
    <property type="entry name" value="put_zinc_LRP1"/>
    <property type="match status" value="1"/>
</dbReference>
<evidence type="ECO:0000256" key="6">
    <source>
        <dbReference type="ARBA" id="ARBA00023159"/>
    </source>
</evidence>
<feature type="region of interest" description="Disordered" evidence="8">
    <location>
        <begin position="66"/>
        <end position="88"/>
    </location>
</feature>
<evidence type="ECO:0000256" key="8">
    <source>
        <dbReference type="SAM" id="MobiDB-lite"/>
    </source>
</evidence>
<name>A0AAF0WAY2_DAUCS</name>
<dbReference type="GO" id="GO:0003700">
    <property type="term" value="F:DNA-binding transcription factor activity"/>
    <property type="evidence" value="ECO:0007669"/>
    <property type="project" value="InterPro"/>
</dbReference>
<dbReference type="Pfam" id="PF05142">
    <property type="entry name" value="DUF702"/>
    <property type="match status" value="1"/>
</dbReference>
<proteinExistence type="inferred from homology"/>
<dbReference type="Proteomes" id="UP000077755">
    <property type="component" value="Chromosome 1"/>
</dbReference>
<evidence type="ECO:0000313" key="10">
    <source>
        <dbReference type="Proteomes" id="UP000077755"/>
    </source>
</evidence>
<evidence type="ECO:0000256" key="3">
    <source>
        <dbReference type="ARBA" id="ARBA00022723"/>
    </source>
</evidence>
<dbReference type="GO" id="GO:0045893">
    <property type="term" value="P:positive regulation of DNA-templated transcription"/>
    <property type="evidence" value="ECO:0007669"/>
    <property type="project" value="TreeGrafter"/>
</dbReference>
<protein>
    <submittedName>
        <fullName evidence="9">Uncharacterized protein</fullName>
    </submittedName>
</protein>
<dbReference type="NCBIfam" id="TIGR01624">
    <property type="entry name" value="LRP1_Cterm"/>
    <property type="match status" value="1"/>
</dbReference>
<accession>A0AAF0WAY2</accession>
<comment type="subcellular location">
    <subcellularLocation>
        <location evidence="1">Nucleus</location>
    </subcellularLocation>
</comment>
<evidence type="ECO:0000256" key="4">
    <source>
        <dbReference type="ARBA" id="ARBA00022833"/>
    </source>
</evidence>
<keyword evidence="6" id="KW-0010">Activator</keyword>
<keyword evidence="4" id="KW-0862">Zinc</keyword>
<evidence type="ECO:0000256" key="5">
    <source>
        <dbReference type="ARBA" id="ARBA00023125"/>
    </source>
</evidence>
<sequence>MKRCEECGNQAKKDCTYMRCRSCCRNRGFECQTHVKSTWVPVSTRRPRPLLHPLISTCTSATAHHHPFQNPKRLRHHHASSSSHHPLGTSSHNIYSLRLIQLKSVRRGDFPAEVSIPATFRCVRVSCDENAVDEYAYQTSVNIQGHVFKGILYDQGPAAQETSTSSFQHPNLFTTTSTYPFNVGTQFFPYPKS</sequence>
<dbReference type="InterPro" id="IPR006511">
    <property type="entry name" value="SHI_C"/>
</dbReference>
<dbReference type="EMBL" id="CP093343">
    <property type="protein sequence ID" value="WOG84685.1"/>
    <property type="molecule type" value="Genomic_DNA"/>
</dbReference>
<feature type="compositionally biased region" description="Basic residues" evidence="8">
    <location>
        <begin position="66"/>
        <end position="79"/>
    </location>
</feature>
<evidence type="ECO:0000256" key="2">
    <source>
        <dbReference type="ARBA" id="ARBA00006911"/>
    </source>
</evidence>
<keyword evidence="7" id="KW-0539">Nucleus</keyword>
<dbReference type="GO" id="GO:0005634">
    <property type="term" value="C:nucleus"/>
    <property type="evidence" value="ECO:0007669"/>
    <property type="project" value="UniProtKB-SubCell"/>
</dbReference>
<keyword evidence="5" id="KW-0238">DNA-binding</keyword>
<evidence type="ECO:0000313" key="9">
    <source>
        <dbReference type="EMBL" id="WOG84685.1"/>
    </source>
</evidence>
<comment type="similarity">
    <text evidence="2">Belongs to the SHI protein family.</text>
</comment>
<keyword evidence="3" id="KW-0479">Metal-binding</keyword>
<dbReference type="InterPro" id="IPR007818">
    <property type="entry name" value="SHI"/>
</dbReference>
<keyword evidence="10" id="KW-1185">Reference proteome</keyword>
<dbReference type="PANTHER" id="PTHR31604">
    <property type="entry name" value="PROTEIN LATERAL ROOT PRIMORDIUM 1"/>
    <property type="match status" value="1"/>
</dbReference>
<organism evidence="9 10">
    <name type="scientific">Daucus carota subsp. sativus</name>
    <name type="common">Carrot</name>
    <dbReference type="NCBI Taxonomy" id="79200"/>
    <lineage>
        <taxon>Eukaryota</taxon>
        <taxon>Viridiplantae</taxon>
        <taxon>Streptophyta</taxon>
        <taxon>Embryophyta</taxon>
        <taxon>Tracheophyta</taxon>
        <taxon>Spermatophyta</taxon>
        <taxon>Magnoliopsida</taxon>
        <taxon>eudicotyledons</taxon>
        <taxon>Gunneridae</taxon>
        <taxon>Pentapetalae</taxon>
        <taxon>asterids</taxon>
        <taxon>campanulids</taxon>
        <taxon>Apiales</taxon>
        <taxon>Apiaceae</taxon>
        <taxon>Apioideae</taxon>
        <taxon>Scandiceae</taxon>
        <taxon>Daucinae</taxon>
        <taxon>Daucus</taxon>
        <taxon>Daucus sect. Daucus</taxon>
    </lineage>
</organism>
<dbReference type="InterPro" id="IPR006510">
    <property type="entry name" value="Znf_LRP1"/>
</dbReference>
<reference evidence="9" key="2">
    <citation type="submission" date="2022-03" db="EMBL/GenBank/DDBJ databases">
        <title>Draft title - Genomic analysis of global carrot germplasm unveils the trajectory of domestication and the origin of high carotenoid orange carrot.</title>
        <authorList>
            <person name="Iorizzo M."/>
            <person name="Ellison S."/>
            <person name="Senalik D."/>
            <person name="Macko-Podgorni A."/>
            <person name="Grzebelus D."/>
            <person name="Bostan H."/>
            <person name="Rolling W."/>
            <person name="Curaba J."/>
            <person name="Simon P."/>
        </authorList>
    </citation>
    <scope>NUCLEOTIDE SEQUENCE</scope>
    <source>
        <tissue evidence="9">Leaf</tissue>
    </source>
</reference>
<dbReference type="AlphaFoldDB" id="A0AAF0WAY2"/>
<evidence type="ECO:0000256" key="1">
    <source>
        <dbReference type="ARBA" id="ARBA00004123"/>
    </source>
</evidence>
<evidence type="ECO:0000256" key="7">
    <source>
        <dbReference type="ARBA" id="ARBA00023242"/>
    </source>
</evidence>
<dbReference type="GO" id="GO:0003677">
    <property type="term" value="F:DNA binding"/>
    <property type="evidence" value="ECO:0007669"/>
    <property type="project" value="UniProtKB-KW"/>
</dbReference>
<reference evidence="9" key="1">
    <citation type="journal article" date="2016" name="Nat. Genet.">
        <title>A high-quality carrot genome assembly provides new insights into carotenoid accumulation and asterid genome evolution.</title>
        <authorList>
            <person name="Iorizzo M."/>
            <person name="Ellison S."/>
            <person name="Senalik D."/>
            <person name="Zeng P."/>
            <person name="Satapoomin P."/>
            <person name="Huang J."/>
            <person name="Bowman M."/>
            <person name="Iovene M."/>
            <person name="Sanseverino W."/>
            <person name="Cavagnaro P."/>
            <person name="Yildiz M."/>
            <person name="Macko-Podgorni A."/>
            <person name="Moranska E."/>
            <person name="Grzebelus E."/>
            <person name="Grzebelus D."/>
            <person name="Ashrafi H."/>
            <person name="Zheng Z."/>
            <person name="Cheng S."/>
            <person name="Spooner D."/>
            <person name="Van Deynze A."/>
            <person name="Simon P."/>
        </authorList>
    </citation>
    <scope>NUCLEOTIDE SEQUENCE</scope>
    <source>
        <tissue evidence="9">Leaf</tissue>
    </source>
</reference>
<dbReference type="GO" id="GO:0046872">
    <property type="term" value="F:metal ion binding"/>
    <property type="evidence" value="ECO:0007669"/>
    <property type="project" value="UniProtKB-KW"/>
</dbReference>
<dbReference type="PANTHER" id="PTHR31604:SF54">
    <property type="entry name" value="PROTEIN SHI RELATED SEQUENCE 1"/>
    <property type="match status" value="1"/>
</dbReference>
<gene>
    <name evidence="9" type="ORF">DCAR_0103869</name>
</gene>